<protein>
    <submittedName>
        <fullName evidence="1">Uncharacterized protein</fullName>
    </submittedName>
</protein>
<reference evidence="1 2" key="1">
    <citation type="submission" date="2013-03" db="EMBL/GenBank/DDBJ databases">
        <title>The Genome Sequence of Enterococcus sulfureus ATCC_49903 (PacBio/Illumina hybrid assembly).</title>
        <authorList>
            <consortium name="The Broad Institute Genomics Platform"/>
            <consortium name="The Broad Institute Genome Sequencing Center for Infectious Disease"/>
            <person name="Earl A."/>
            <person name="Russ C."/>
            <person name="Gilmore M."/>
            <person name="Surin D."/>
            <person name="Walker B."/>
            <person name="Young S."/>
            <person name="Zeng Q."/>
            <person name="Gargeya S."/>
            <person name="Fitzgerald M."/>
            <person name="Haas B."/>
            <person name="Abouelleil A."/>
            <person name="Allen A.W."/>
            <person name="Alvarado L."/>
            <person name="Arachchi H.M."/>
            <person name="Berlin A.M."/>
            <person name="Chapman S.B."/>
            <person name="Gainer-Dewar J."/>
            <person name="Goldberg J."/>
            <person name="Griggs A."/>
            <person name="Gujja S."/>
            <person name="Hansen M."/>
            <person name="Howarth C."/>
            <person name="Imamovic A."/>
            <person name="Ireland A."/>
            <person name="Larimer J."/>
            <person name="McCowan C."/>
            <person name="Murphy C."/>
            <person name="Pearson M."/>
            <person name="Poon T.W."/>
            <person name="Priest M."/>
            <person name="Roberts A."/>
            <person name="Saif S."/>
            <person name="Shea T."/>
            <person name="Sisk P."/>
            <person name="Sykes S."/>
            <person name="Wortman J."/>
            <person name="Nusbaum C."/>
            <person name="Birren B."/>
        </authorList>
    </citation>
    <scope>NUCLEOTIDE SEQUENCE [LARGE SCALE GENOMIC DNA]</scope>
    <source>
        <strain evidence="1 2">ATCC 49903</strain>
    </source>
</reference>
<organism evidence="1 2">
    <name type="scientific">Enterococcus sulfureus ATCC 49903</name>
    <dbReference type="NCBI Taxonomy" id="1140003"/>
    <lineage>
        <taxon>Bacteria</taxon>
        <taxon>Bacillati</taxon>
        <taxon>Bacillota</taxon>
        <taxon>Bacilli</taxon>
        <taxon>Lactobacillales</taxon>
        <taxon>Enterococcaceae</taxon>
        <taxon>Enterococcus</taxon>
    </lineage>
</organism>
<name>S0NP87_9ENTE</name>
<gene>
    <name evidence="1" type="ORF">I573_02177</name>
</gene>
<keyword evidence="2" id="KW-1185">Reference proteome</keyword>
<sequence length="61" mass="7122">MMHEIQKNEIYFSKVIGQEESYHVRVRTILERTAVVEIQELNELPALVLLEDLKVANLQEA</sequence>
<evidence type="ECO:0000313" key="1">
    <source>
        <dbReference type="EMBL" id="EOT83064.1"/>
    </source>
</evidence>
<dbReference type="Proteomes" id="UP000015961">
    <property type="component" value="Unassembled WGS sequence"/>
</dbReference>
<comment type="caution">
    <text evidence="1">The sequence shown here is derived from an EMBL/GenBank/DDBJ whole genome shotgun (WGS) entry which is preliminary data.</text>
</comment>
<dbReference type="STRING" id="1140003.OMY_01906"/>
<dbReference type="PATRIC" id="fig|1140003.3.peg.1837"/>
<dbReference type="AlphaFoldDB" id="S0NP87"/>
<dbReference type="EMBL" id="ASWO01000007">
    <property type="protein sequence ID" value="EOT83064.1"/>
    <property type="molecule type" value="Genomic_DNA"/>
</dbReference>
<proteinExistence type="predicted"/>
<dbReference type="RefSeq" id="WP_016186338.1">
    <property type="nucleotide sequence ID" value="NZ_ASWO01000007.1"/>
</dbReference>
<accession>S0NP87</accession>
<evidence type="ECO:0000313" key="2">
    <source>
        <dbReference type="Proteomes" id="UP000015961"/>
    </source>
</evidence>